<feature type="domain" description="DUF4124" evidence="2">
    <location>
        <begin position="9"/>
        <end position="56"/>
    </location>
</feature>
<keyword evidence="4" id="KW-1185">Reference proteome</keyword>
<feature type="chain" id="PRO_5047108394" evidence="1">
    <location>
        <begin position="21"/>
        <end position="163"/>
    </location>
</feature>
<keyword evidence="1" id="KW-0732">Signal</keyword>
<evidence type="ECO:0000259" key="2">
    <source>
        <dbReference type="Pfam" id="PF13511"/>
    </source>
</evidence>
<evidence type="ECO:0000256" key="1">
    <source>
        <dbReference type="SAM" id="SignalP"/>
    </source>
</evidence>
<dbReference type="InterPro" id="IPR025392">
    <property type="entry name" value="DUF4124"/>
</dbReference>
<protein>
    <submittedName>
        <fullName evidence="3">DUF4124 domain-containing protein</fullName>
    </submittedName>
</protein>
<name>A0ABW3F398_9PROT</name>
<dbReference type="EMBL" id="JBHTKB010000001">
    <property type="protein sequence ID" value="MFD0912886.1"/>
    <property type="molecule type" value="Genomic_DNA"/>
</dbReference>
<comment type="caution">
    <text evidence="3">The sequence shown here is derived from an EMBL/GenBank/DDBJ whole genome shotgun (WGS) entry which is preliminary data.</text>
</comment>
<feature type="signal peptide" evidence="1">
    <location>
        <begin position="1"/>
        <end position="20"/>
    </location>
</feature>
<proteinExistence type="predicted"/>
<dbReference type="Pfam" id="PF13511">
    <property type="entry name" value="DUF4124"/>
    <property type="match status" value="1"/>
</dbReference>
<gene>
    <name evidence="3" type="ORF">ACFQ1Z_04940</name>
</gene>
<accession>A0ABW3F398</accession>
<dbReference type="Proteomes" id="UP001597128">
    <property type="component" value="Unassembled WGS sequence"/>
</dbReference>
<organism evidence="3 4">
    <name type="scientific">Methylophilus luteus</name>
    <dbReference type="NCBI Taxonomy" id="640108"/>
    <lineage>
        <taxon>Bacteria</taxon>
        <taxon>Pseudomonadati</taxon>
        <taxon>Pseudomonadota</taxon>
        <taxon>Betaproteobacteria</taxon>
        <taxon>Nitrosomonadales</taxon>
        <taxon>Methylophilaceae</taxon>
        <taxon>Methylophilus</taxon>
    </lineage>
</organism>
<dbReference type="RefSeq" id="WP_379056077.1">
    <property type="nucleotide sequence ID" value="NZ_JBHTKB010000001.1"/>
</dbReference>
<evidence type="ECO:0000313" key="4">
    <source>
        <dbReference type="Proteomes" id="UP001597128"/>
    </source>
</evidence>
<evidence type="ECO:0000313" key="3">
    <source>
        <dbReference type="EMBL" id="MFD0912886.1"/>
    </source>
</evidence>
<reference evidence="4" key="1">
    <citation type="journal article" date="2019" name="Int. J. Syst. Evol. Microbiol.">
        <title>The Global Catalogue of Microorganisms (GCM) 10K type strain sequencing project: providing services to taxonomists for standard genome sequencing and annotation.</title>
        <authorList>
            <consortium name="The Broad Institute Genomics Platform"/>
            <consortium name="The Broad Institute Genome Sequencing Center for Infectious Disease"/>
            <person name="Wu L."/>
            <person name="Ma J."/>
        </authorList>
    </citation>
    <scope>NUCLEOTIDE SEQUENCE [LARGE SCALE GENOMIC DNA]</scope>
    <source>
        <strain evidence="4">CCUG 58412</strain>
    </source>
</reference>
<sequence>MKVIRNIVCMICLLHISAHAEIYKWRDAKGVMNYSDVPPAAGKQAAQQIKATKVSSEYPLTRADAYKEDVPAAAADKETAAGKGQLRKPLSDEAAAVALAAETRMKAQNCAAARSNYRNYAVGGRMQNVNEFGEKEYLSDEQIRENLARAQFEIDENCPADER</sequence>